<dbReference type="InterPro" id="IPR000836">
    <property type="entry name" value="PRTase_dom"/>
</dbReference>
<reference evidence="4" key="2">
    <citation type="journal article" date="2023" name="Biology">
        <title>Prokaryotic Life Associated with Coal-Fire Gas Vents Revealed by Metagenomics.</title>
        <authorList>
            <person name="Kadnikov V.V."/>
            <person name="Mardanov A.V."/>
            <person name="Beletsky A.V."/>
            <person name="Karnachuk O.V."/>
            <person name="Ravin N.V."/>
        </authorList>
    </citation>
    <scope>NUCLEOTIDE SEQUENCE</scope>
    <source>
        <strain evidence="4">Bu02</strain>
    </source>
</reference>
<proteinExistence type="predicted"/>
<keyword evidence="1 4" id="KW-0328">Glycosyltransferase</keyword>
<accession>A0AAT9LCY1</accession>
<dbReference type="Pfam" id="PF00156">
    <property type="entry name" value="Pribosyltran"/>
    <property type="match status" value="1"/>
</dbReference>
<dbReference type="GO" id="GO:0016757">
    <property type="term" value="F:glycosyltransferase activity"/>
    <property type="evidence" value="ECO:0007669"/>
    <property type="project" value="UniProtKB-KW"/>
</dbReference>
<organism evidence="4">
    <name type="scientific">Candidatus Fermentithermobacillus carboniphilus</name>
    <dbReference type="NCBI Taxonomy" id="3085328"/>
    <lineage>
        <taxon>Bacteria</taxon>
        <taxon>Bacillati</taxon>
        <taxon>Bacillota</taxon>
        <taxon>Candidatus Fermentithermobacillia</taxon>
        <taxon>Candidatus Fermentithermobacillales</taxon>
        <taxon>Candidatus Fermentithermobacillaceae</taxon>
        <taxon>Candidatus Fermentithermobacillus</taxon>
    </lineage>
</organism>
<dbReference type="EMBL" id="CP062796">
    <property type="protein sequence ID" value="QUL98058.1"/>
    <property type="molecule type" value="Genomic_DNA"/>
</dbReference>
<gene>
    <name evidence="4" type="ORF">IMF26_08325</name>
</gene>
<evidence type="ECO:0000256" key="2">
    <source>
        <dbReference type="ARBA" id="ARBA00022679"/>
    </source>
</evidence>
<feature type="domain" description="Phosphoribosyltransferase" evidence="3">
    <location>
        <begin position="16"/>
        <end position="155"/>
    </location>
</feature>
<dbReference type="InterPro" id="IPR029057">
    <property type="entry name" value="PRTase-like"/>
</dbReference>
<name>A0AAT9LCY1_9FIRM</name>
<dbReference type="SUPFAM" id="SSF53271">
    <property type="entry name" value="PRTase-like"/>
    <property type="match status" value="1"/>
</dbReference>
<dbReference type="PANTHER" id="PTHR43363:SF2">
    <property type="entry name" value="PHOSPHORIBOSYLTRANSFERASE"/>
    <property type="match status" value="1"/>
</dbReference>
<dbReference type="AlphaFoldDB" id="A0AAT9LCY1"/>
<evidence type="ECO:0000313" key="4">
    <source>
        <dbReference type="EMBL" id="QUL98058.1"/>
    </source>
</evidence>
<reference evidence="4" key="1">
    <citation type="submission" date="2020-10" db="EMBL/GenBank/DDBJ databases">
        <authorList>
            <person name="Kadnikov V."/>
            <person name="Beletsky A.V."/>
            <person name="Mardanov A.V."/>
            <person name="Karnachuk O.V."/>
            <person name="Ravin N.V."/>
        </authorList>
    </citation>
    <scope>NUCLEOTIDE SEQUENCE</scope>
    <source>
        <strain evidence="4">Bu02</strain>
    </source>
</reference>
<dbReference type="CDD" id="cd06223">
    <property type="entry name" value="PRTases_typeI"/>
    <property type="match status" value="1"/>
</dbReference>
<keyword evidence="2" id="KW-0808">Transferase</keyword>
<sequence>MEVKYIEKPLYRLTWDEVMEACRNIAVEAEKSFGPSVIVGVAKGGLIPATIIASILRVDLFPCLVTRRRRGEVVHEKPEVVVSVSEHVAGQRVLVVDEMVMTGETMRVVLAQCKKQKARHVRTACLWASSESWKPTFYAMETAGYIMFPWDYEVLSSGKFILNPLYQEYLESLEMVSRWSK</sequence>
<dbReference type="KEGG" id="fcz:IMF26_08325"/>
<dbReference type="Gene3D" id="3.40.50.2020">
    <property type="match status" value="1"/>
</dbReference>
<evidence type="ECO:0000256" key="1">
    <source>
        <dbReference type="ARBA" id="ARBA00022676"/>
    </source>
</evidence>
<dbReference type="PANTHER" id="PTHR43363">
    <property type="entry name" value="HYPOXANTHINE PHOSPHORIBOSYLTRANSFERASE"/>
    <property type="match status" value="1"/>
</dbReference>
<evidence type="ECO:0000259" key="3">
    <source>
        <dbReference type="Pfam" id="PF00156"/>
    </source>
</evidence>
<protein>
    <submittedName>
        <fullName evidence="4">Phosphoribosyltransferase</fullName>
    </submittedName>
</protein>